<sequence>MIQNKKILWITQTAVFVALLVVVQAATAPLGNTLITGSLVNMLLIISVMTCGVFSGMSVALISPIMARLVGIGPLWSIIPFVALGNLALILVWYFVGNRKMSSLYVSYIVACVLGAIAKFVVLYIGVVKIAVPIILALPEPQATVVSTMFALPQLFTALLGGVVALLVLPRIKQALNQA</sequence>
<organism evidence="2 3">
    <name type="scientific">Breznakia blatticola</name>
    <dbReference type="NCBI Taxonomy" id="1754012"/>
    <lineage>
        <taxon>Bacteria</taxon>
        <taxon>Bacillati</taxon>
        <taxon>Bacillota</taxon>
        <taxon>Erysipelotrichia</taxon>
        <taxon>Erysipelotrichales</taxon>
        <taxon>Erysipelotrichaceae</taxon>
        <taxon>Breznakia</taxon>
    </lineage>
</organism>
<comment type="caution">
    <text evidence="2">The sequence shown here is derived from an EMBL/GenBank/DDBJ whole genome shotgun (WGS) entry which is preliminary data.</text>
</comment>
<dbReference type="Proteomes" id="UP000294743">
    <property type="component" value="Unassembled WGS sequence"/>
</dbReference>
<reference evidence="2 3" key="1">
    <citation type="submission" date="2019-03" db="EMBL/GenBank/DDBJ databases">
        <title>Genomic Encyclopedia of Type Strains, Phase IV (KMG-IV): sequencing the most valuable type-strain genomes for metagenomic binning, comparative biology and taxonomic classification.</title>
        <authorList>
            <person name="Goeker M."/>
        </authorList>
    </citation>
    <scope>NUCLEOTIDE SEQUENCE [LARGE SCALE GENOMIC DNA]</scope>
    <source>
        <strain evidence="2 3">DSM 28867</strain>
    </source>
</reference>
<feature type="transmembrane region" description="Helical" evidence="1">
    <location>
        <begin position="150"/>
        <end position="169"/>
    </location>
</feature>
<dbReference type="Gene3D" id="1.10.1760.20">
    <property type="match status" value="1"/>
</dbReference>
<accession>A0A4R8ABX5</accession>
<keyword evidence="1" id="KW-0472">Membrane</keyword>
<dbReference type="GO" id="GO:0022857">
    <property type="term" value="F:transmembrane transporter activity"/>
    <property type="evidence" value="ECO:0007669"/>
    <property type="project" value="InterPro"/>
</dbReference>
<dbReference type="OrthoDB" id="9809154at2"/>
<proteinExistence type="predicted"/>
<gene>
    <name evidence="2" type="ORF">EDD63_10211</name>
</gene>
<evidence type="ECO:0000256" key="1">
    <source>
        <dbReference type="SAM" id="Phobius"/>
    </source>
</evidence>
<dbReference type="EMBL" id="SODD01000002">
    <property type="protein sequence ID" value="TDW25990.1"/>
    <property type="molecule type" value="Genomic_DNA"/>
</dbReference>
<protein>
    <submittedName>
        <fullName evidence="2">Uncharacterized protein DUF3816</fullName>
    </submittedName>
</protein>
<keyword evidence="3" id="KW-1185">Reference proteome</keyword>
<dbReference type="Pfam" id="PF12822">
    <property type="entry name" value="ECF_trnsprt"/>
    <property type="match status" value="1"/>
</dbReference>
<dbReference type="RefSeq" id="WP_134167511.1">
    <property type="nucleotide sequence ID" value="NZ_SODD01000002.1"/>
</dbReference>
<evidence type="ECO:0000313" key="2">
    <source>
        <dbReference type="EMBL" id="TDW25990.1"/>
    </source>
</evidence>
<keyword evidence="1" id="KW-0812">Transmembrane</keyword>
<feature type="transmembrane region" description="Helical" evidence="1">
    <location>
        <begin position="75"/>
        <end position="96"/>
    </location>
</feature>
<keyword evidence="1" id="KW-1133">Transmembrane helix</keyword>
<feature type="transmembrane region" description="Helical" evidence="1">
    <location>
        <begin position="41"/>
        <end position="63"/>
    </location>
</feature>
<evidence type="ECO:0000313" key="3">
    <source>
        <dbReference type="Proteomes" id="UP000294743"/>
    </source>
</evidence>
<name>A0A4R8ABX5_9FIRM</name>
<feature type="transmembrane region" description="Helical" evidence="1">
    <location>
        <begin position="108"/>
        <end position="138"/>
    </location>
</feature>
<dbReference type="InterPro" id="IPR024529">
    <property type="entry name" value="ECF_trnsprt_substrate-spec"/>
</dbReference>
<dbReference type="AlphaFoldDB" id="A0A4R8ABX5"/>